<dbReference type="Pfam" id="PF13456">
    <property type="entry name" value="RVT_3"/>
    <property type="match status" value="1"/>
</dbReference>
<reference evidence="2" key="1">
    <citation type="submission" date="2022-08" db="EMBL/GenBank/DDBJ databases">
        <authorList>
            <person name="Gutierrez-Valencia J."/>
        </authorList>
    </citation>
    <scope>NUCLEOTIDE SEQUENCE</scope>
</reference>
<dbReference type="AlphaFoldDB" id="A0AAV0IQ03"/>
<evidence type="ECO:0000313" key="2">
    <source>
        <dbReference type="EMBL" id="CAI0399721.1"/>
    </source>
</evidence>
<dbReference type="Proteomes" id="UP001154282">
    <property type="component" value="Unassembled WGS sequence"/>
</dbReference>
<dbReference type="PANTHER" id="PTHR47723">
    <property type="entry name" value="OS05G0353850 PROTEIN"/>
    <property type="match status" value="1"/>
</dbReference>
<dbReference type="SUPFAM" id="SSF53098">
    <property type="entry name" value="Ribonuclease H-like"/>
    <property type="match status" value="1"/>
</dbReference>
<dbReference type="PANTHER" id="PTHR47723:SF19">
    <property type="entry name" value="POLYNUCLEOTIDYL TRANSFERASE, RIBONUCLEASE H-LIKE SUPERFAMILY PROTEIN"/>
    <property type="match status" value="1"/>
</dbReference>
<dbReference type="GO" id="GO:0003676">
    <property type="term" value="F:nucleic acid binding"/>
    <property type="evidence" value="ECO:0007669"/>
    <property type="project" value="InterPro"/>
</dbReference>
<feature type="domain" description="RNase H type-1" evidence="1">
    <location>
        <begin position="10"/>
        <end position="111"/>
    </location>
</feature>
<dbReference type="EMBL" id="CAMGYJ010000004">
    <property type="protein sequence ID" value="CAI0399721.1"/>
    <property type="molecule type" value="Genomic_DNA"/>
</dbReference>
<protein>
    <recommendedName>
        <fullName evidence="1">RNase H type-1 domain-containing protein</fullName>
    </recommendedName>
</protein>
<dbReference type="GO" id="GO:0004523">
    <property type="term" value="F:RNA-DNA hybrid ribonuclease activity"/>
    <property type="evidence" value="ECO:0007669"/>
    <property type="project" value="InterPro"/>
</dbReference>
<dbReference type="CDD" id="cd06222">
    <property type="entry name" value="RNase_H_like"/>
    <property type="match status" value="1"/>
</dbReference>
<accession>A0AAV0IQ03</accession>
<sequence length="143" mass="15673">MFNGSKLDEDAEGNFILAAAKKIPGQWDVVIAEAMAAEMGVSLARQFYVNNPILESDSQVLITRLSEARGNQTELGTVCRSITRKLLEMGNGSWIYTPREGNMAAHIMAHSSVNWNDQCVWLDSPPTFLVDQLELDNVASASA</sequence>
<keyword evidence="3" id="KW-1185">Reference proteome</keyword>
<dbReference type="InterPro" id="IPR053151">
    <property type="entry name" value="RNase_H-like"/>
</dbReference>
<dbReference type="Gene3D" id="3.30.420.10">
    <property type="entry name" value="Ribonuclease H-like superfamily/Ribonuclease H"/>
    <property type="match status" value="1"/>
</dbReference>
<evidence type="ECO:0000313" key="3">
    <source>
        <dbReference type="Proteomes" id="UP001154282"/>
    </source>
</evidence>
<comment type="caution">
    <text evidence="2">The sequence shown here is derived from an EMBL/GenBank/DDBJ whole genome shotgun (WGS) entry which is preliminary data.</text>
</comment>
<proteinExistence type="predicted"/>
<dbReference type="InterPro" id="IPR012337">
    <property type="entry name" value="RNaseH-like_sf"/>
</dbReference>
<organism evidence="2 3">
    <name type="scientific">Linum tenue</name>
    <dbReference type="NCBI Taxonomy" id="586396"/>
    <lineage>
        <taxon>Eukaryota</taxon>
        <taxon>Viridiplantae</taxon>
        <taxon>Streptophyta</taxon>
        <taxon>Embryophyta</taxon>
        <taxon>Tracheophyta</taxon>
        <taxon>Spermatophyta</taxon>
        <taxon>Magnoliopsida</taxon>
        <taxon>eudicotyledons</taxon>
        <taxon>Gunneridae</taxon>
        <taxon>Pentapetalae</taxon>
        <taxon>rosids</taxon>
        <taxon>fabids</taxon>
        <taxon>Malpighiales</taxon>
        <taxon>Linaceae</taxon>
        <taxon>Linum</taxon>
    </lineage>
</organism>
<name>A0AAV0IQ03_9ROSI</name>
<dbReference type="InterPro" id="IPR036397">
    <property type="entry name" value="RNaseH_sf"/>
</dbReference>
<dbReference type="InterPro" id="IPR044730">
    <property type="entry name" value="RNase_H-like_dom_plant"/>
</dbReference>
<evidence type="ECO:0000259" key="1">
    <source>
        <dbReference type="Pfam" id="PF13456"/>
    </source>
</evidence>
<gene>
    <name evidence="2" type="ORF">LITE_LOCUS10437</name>
</gene>
<dbReference type="InterPro" id="IPR002156">
    <property type="entry name" value="RNaseH_domain"/>
</dbReference>